<reference evidence="3 4" key="1">
    <citation type="submission" date="2021-06" db="EMBL/GenBank/DDBJ databases">
        <title>Genome sequence of Babesia caballi.</title>
        <authorList>
            <person name="Yamagishi J."/>
            <person name="Kidaka T."/>
            <person name="Ochi A."/>
        </authorList>
    </citation>
    <scope>NUCLEOTIDE SEQUENCE [LARGE SCALE GENOMIC DNA]</scope>
    <source>
        <strain evidence="3">USDA-D6B2</strain>
    </source>
</reference>
<dbReference type="AlphaFoldDB" id="A0AAV4LMD9"/>
<evidence type="ECO:0000313" key="3">
    <source>
        <dbReference type="EMBL" id="GIX61327.1"/>
    </source>
</evidence>
<feature type="region of interest" description="Disordered" evidence="1">
    <location>
        <begin position="277"/>
        <end position="306"/>
    </location>
</feature>
<keyword evidence="2" id="KW-0812">Transmembrane</keyword>
<name>A0AAV4LMD9_BABCB</name>
<dbReference type="GeneID" id="94192810"/>
<comment type="caution">
    <text evidence="3">The sequence shown here is derived from an EMBL/GenBank/DDBJ whole genome shotgun (WGS) entry which is preliminary data.</text>
</comment>
<proteinExistence type="predicted"/>
<feature type="transmembrane region" description="Helical" evidence="2">
    <location>
        <begin position="189"/>
        <end position="209"/>
    </location>
</feature>
<protein>
    <submittedName>
        <fullName evidence="3">Uncharacterized protein</fullName>
    </submittedName>
</protein>
<evidence type="ECO:0000256" key="2">
    <source>
        <dbReference type="SAM" id="Phobius"/>
    </source>
</evidence>
<evidence type="ECO:0000256" key="1">
    <source>
        <dbReference type="SAM" id="MobiDB-lite"/>
    </source>
</evidence>
<accession>A0AAV4LMD9</accession>
<dbReference type="Proteomes" id="UP001497744">
    <property type="component" value="Unassembled WGS sequence"/>
</dbReference>
<evidence type="ECO:0000313" key="4">
    <source>
        <dbReference type="Proteomes" id="UP001497744"/>
    </source>
</evidence>
<keyword evidence="2" id="KW-1133">Transmembrane helix</keyword>
<sequence length="368" mass="40044">MKMTSGGKSLTTPPQNLKEAIDWVLRVSGKDTPNNDGEGQKAIKGLAGTLQAMLNGDPGDVAEDVKKWFGEVSKSVMEKIKKANEEYRPTKKGSSEWGFAVPHVILNKLSEGLEPFPSGGAARVNREKAEKWVETVQGNTLETIIETLADGLKKFVAPTSGIFQTAHTSAYGQTNDKWKSLKANGRRECAIIFLAVFPLLYIALTYLYWRCSQRPDSPPSNISWSGQKLTDDKGLKKYMEVLGYTANLNDQKTGGQIVSDILEKMFSNELQTAYTKAKVPPSEDPSYPDFLEKLQGEAPKSTPPNSSPPLTSLYLISYYYITYPLHDVQSTSPATPSFAGYSGTAALAGGAYGFNLGGLGNFMSALLA</sequence>
<dbReference type="RefSeq" id="XP_067713398.1">
    <property type="nucleotide sequence ID" value="XM_067857297.1"/>
</dbReference>
<dbReference type="EMBL" id="BPLF01000001">
    <property type="protein sequence ID" value="GIX61327.1"/>
    <property type="molecule type" value="Genomic_DNA"/>
</dbReference>
<keyword evidence="4" id="KW-1185">Reference proteome</keyword>
<gene>
    <name evidence="3" type="ORF">BcabD6B2_07620</name>
</gene>
<keyword evidence="2" id="KW-0472">Membrane</keyword>
<organism evidence="3 4">
    <name type="scientific">Babesia caballi</name>
    <dbReference type="NCBI Taxonomy" id="5871"/>
    <lineage>
        <taxon>Eukaryota</taxon>
        <taxon>Sar</taxon>
        <taxon>Alveolata</taxon>
        <taxon>Apicomplexa</taxon>
        <taxon>Aconoidasida</taxon>
        <taxon>Piroplasmida</taxon>
        <taxon>Babesiidae</taxon>
        <taxon>Babesia</taxon>
    </lineage>
</organism>